<reference evidence="5" key="1">
    <citation type="submission" date="2022-07" db="EMBL/GenBank/DDBJ databases">
        <title>Phylogenomic reconstructions and comparative analyses of Kickxellomycotina fungi.</title>
        <authorList>
            <person name="Reynolds N.K."/>
            <person name="Stajich J.E."/>
            <person name="Barry K."/>
            <person name="Grigoriev I.V."/>
            <person name="Crous P."/>
            <person name="Smith M.E."/>
        </authorList>
    </citation>
    <scope>NUCLEOTIDE SEQUENCE</scope>
    <source>
        <strain evidence="5">NRRL 1566</strain>
    </source>
</reference>
<dbReference type="PANTHER" id="PTHR12483">
    <property type="entry name" value="SOLUTE CARRIER FAMILY 31 COPPER TRANSPORTERS"/>
    <property type="match status" value="1"/>
</dbReference>
<evidence type="ECO:0000256" key="1">
    <source>
        <dbReference type="ARBA" id="ARBA00022692"/>
    </source>
</evidence>
<keyword evidence="2 4" id="KW-1133">Transmembrane helix</keyword>
<evidence type="ECO:0000313" key="6">
    <source>
        <dbReference type="Proteomes" id="UP001139887"/>
    </source>
</evidence>
<keyword evidence="4" id="KW-0187">Copper transport</keyword>
<dbReference type="InterPro" id="IPR007274">
    <property type="entry name" value="Cop_transporter"/>
</dbReference>
<evidence type="ECO:0000256" key="2">
    <source>
        <dbReference type="ARBA" id="ARBA00022989"/>
    </source>
</evidence>
<gene>
    <name evidence="5" type="primary">CTR2</name>
    <name evidence="5" type="ORF">IWW36_002248</name>
</gene>
<keyword evidence="4" id="KW-0813">Transport</keyword>
<accession>A0A9W8I7M2</accession>
<keyword evidence="4" id="KW-0186">Copper</keyword>
<keyword evidence="1 4" id="KW-0812">Transmembrane</keyword>
<dbReference type="OrthoDB" id="161814at2759"/>
<dbReference type="PANTHER" id="PTHR12483:SF115">
    <property type="entry name" value="COPPER TRANSPORT PROTEIN"/>
    <property type="match status" value="1"/>
</dbReference>
<dbReference type="EMBL" id="JANBUW010000049">
    <property type="protein sequence ID" value="KAJ2849985.1"/>
    <property type="molecule type" value="Genomic_DNA"/>
</dbReference>
<dbReference type="Proteomes" id="UP001139887">
    <property type="component" value="Unassembled WGS sequence"/>
</dbReference>
<keyword evidence="6" id="KW-1185">Reference proteome</keyword>
<sequence>MVPDTSKPCEQFDWTHELHMGRTRWWVADHIYELIDNYDRFVPGLVPIPDSQHPDSAFSDDGHGSQPMCGMNMALNWSTDNVCILFDFWRITSTTSLVLSCAAVFVLGYLYELSRARVRTWELAEYSSSGRATRTRSETPLVAANSFDKQARWIRALLYGLLVAYSYSLMLIFMTYNGFLILAVIGGAVAGHYKFNTDTPGAVRGANCH</sequence>
<comment type="caution">
    <text evidence="5">The sequence shown here is derived from an EMBL/GenBank/DDBJ whole genome shotgun (WGS) entry which is preliminary data.</text>
</comment>
<proteinExistence type="inferred from homology"/>
<organism evidence="5 6">
    <name type="scientific">Coemansia brasiliensis</name>
    <dbReference type="NCBI Taxonomy" id="2650707"/>
    <lineage>
        <taxon>Eukaryota</taxon>
        <taxon>Fungi</taxon>
        <taxon>Fungi incertae sedis</taxon>
        <taxon>Zoopagomycota</taxon>
        <taxon>Kickxellomycotina</taxon>
        <taxon>Kickxellomycetes</taxon>
        <taxon>Kickxellales</taxon>
        <taxon>Kickxellaceae</taxon>
        <taxon>Coemansia</taxon>
    </lineage>
</organism>
<dbReference type="GO" id="GO:0005375">
    <property type="term" value="F:copper ion transmembrane transporter activity"/>
    <property type="evidence" value="ECO:0007669"/>
    <property type="project" value="UniProtKB-UniRule"/>
</dbReference>
<name>A0A9W8I7M2_9FUNG</name>
<evidence type="ECO:0000256" key="4">
    <source>
        <dbReference type="RuleBase" id="RU367022"/>
    </source>
</evidence>
<dbReference type="AlphaFoldDB" id="A0A9W8I7M2"/>
<comment type="similarity">
    <text evidence="4">Belongs to the copper transporter (Ctr) (TC 1.A.56) family. SLC31A subfamily.</text>
</comment>
<keyword evidence="4" id="KW-0406">Ion transport</keyword>
<protein>
    <recommendedName>
        <fullName evidence="4">Copper transport protein</fullName>
    </recommendedName>
</protein>
<keyword evidence="3 4" id="KW-0472">Membrane</keyword>
<feature type="transmembrane region" description="Helical" evidence="4">
    <location>
        <begin position="156"/>
        <end position="189"/>
    </location>
</feature>
<dbReference type="GO" id="GO:0016020">
    <property type="term" value="C:membrane"/>
    <property type="evidence" value="ECO:0007669"/>
    <property type="project" value="UniProtKB-SubCell"/>
</dbReference>
<evidence type="ECO:0000256" key="3">
    <source>
        <dbReference type="ARBA" id="ARBA00023136"/>
    </source>
</evidence>
<comment type="subcellular location">
    <subcellularLocation>
        <location evidence="4">Membrane</location>
        <topology evidence="4">Multi-pass membrane protein</topology>
    </subcellularLocation>
</comment>
<feature type="transmembrane region" description="Helical" evidence="4">
    <location>
        <begin position="88"/>
        <end position="111"/>
    </location>
</feature>
<evidence type="ECO:0000313" key="5">
    <source>
        <dbReference type="EMBL" id="KAJ2849985.1"/>
    </source>
</evidence>
<dbReference type="Pfam" id="PF04145">
    <property type="entry name" value="Ctr"/>
    <property type="match status" value="1"/>
</dbReference>